<proteinExistence type="predicted"/>
<organism evidence="4 5">
    <name type="scientific">Phyllachora maydis</name>
    <dbReference type="NCBI Taxonomy" id="1825666"/>
    <lineage>
        <taxon>Eukaryota</taxon>
        <taxon>Fungi</taxon>
        <taxon>Dikarya</taxon>
        <taxon>Ascomycota</taxon>
        <taxon>Pezizomycotina</taxon>
        <taxon>Sordariomycetes</taxon>
        <taxon>Sordariomycetidae</taxon>
        <taxon>Phyllachorales</taxon>
        <taxon>Phyllachoraceae</taxon>
        <taxon>Phyllachora</taxon>
    </lineage>
</organism>
<dbReference type="PANTHER" id="PTHR46771">
    <property type="entry name" value="DETERIN"/>
    <property type="match status" value="1"/>
</dbReference>
<evidence type="ECO:0000313" key="4">
    <source>
        <dbReference type="EMBL" id="KAK2070540.1"/>
    </source>
</evidence>
<feature type="compositionally biased region" description="Gly residues" evidence="3">
    <location>
        <begin position="699"/>
        <end position="710"/>
    </location>
</feature>
<feature type="compositionally biased region" description="Low complexity" evidence="3">
    <location>
        <begin position="449"/>
        <end position="471"/>
    </location>
</feature>
<dbReference type="PROSITE" id="PS50143">
    <property type="entry name" value="BIR_REPEAT_2"/>
    <property type="match status" value="2"/>
</dbReference>
<feature type="region of interest" description="Disordered" evidence="3">
    <location>
        <begin position="540"/>
        <end position="651"/>
    </location>
</feature>
<gene>
    <name evidence="4" type="ORF">P8C59_005025</name>
</gene>
<evidence type="ECO:0000256" key="1">
    <source>
        <dbReference type="ARBA" id="ARBA00022723"/>
    </source>
</evidence>
<feature type="compositionally biased region" description="Low complexity" evidence="3">
    <location>
        <begin position="374"/>
        <end position="390"/>
    </location>
</feature>
<sequence length="777" mass="83241">MPAIDERYFVYENRLASFKGPQPVGKRRASNASSRASKTLHWPHNGLSPVDLAKAGFVFRPLPDNPDNVVCFLCHKSLDGWEEQDSPLVEHLRHSPDCGWAITVAIEAEVAEYAGMHPLDQRMLDARKATFAGRWPYEAKKGFKCKTKQLVEAGWKYTPTLESDDMATCAYCQLALDGWESGDKPVDEHYKRSPACPFFALLEENPAPAKKAARTKTTRGSKASSRLSMQSVATATSVGDVTADHDDSVLTTTSVLTQGGTRKSRTTRRAAPLTVKTRKTRAKKDDAVEMHDHEPQDTEMPPPPLPKPARGRKRASDAMDEPAVTAPKKQARRAKISHGVDSSVLQEEGESIAPGKPGPGRKKGRASTAKSRKASSSSLRSQASTASLRARVPDDDELDRQLQADLERPLTEDEDLAAHSDSEKKKEAATATATATATAPLASPPEPGPTQAARGRPRRGTTTPRSSTSSQKQSVDDYAMFDPAPLEVDDDVRLSKKRFQSLRRAGNRALPMEDGLEPGPEPVPKDRVIEEAVAETEVNMENAEAQSAEGHDTSSGTVVTGETSRLGSARVEVVTVTRTPAAARTDKSLPPPPPPSTARQEPQQAPATPRVHATPSAKQAALSPSQSPQASDAENQPPSSKPARRTPAPIPATAKRVVLAATPARGVLGSPSRRPVIGGLQSTTPWAAADLDALFPSPVGGGGGGDGPGTSGVEELLRQGSELTSPEKRMTVEEWVLFNAGQADLKLRQECEAMVSAFEREGGRAMAVLEGLVVDCP</sequence>
<evidence type="ECO:0000313" key="5">
    <source>
        <dbReference type="Proteomes" id="UP001217918"/>
    </source>
</evidence>
<keyword evidence="2" id="KW-0862">Zinc</keyword>
<dbReference type="InterPro" id="IPR001370">
    <property type="entry name" value="BIR_rpt"/>
</dbReference>
<feature type="compositionally biased region" description="Low complexity" evidence="3">
    <location>
        <begin position="615"/>
        <end position="633"/>
    </location>
</feature>
<protein>
    <submittedName>
        <fullName evidence="4">Uncharacterized protein</fullName>
    </submittedName>
</protein>
<dbReference type="PANTHER" id="PTHR46771:SF5">
    <property type="entry name" value="DETERIN"/>
    <property type="match status" value="1"/>
</dbReference>
<feature type="region of interest" description="Disordered" evidence="3">
    <location>
        <begin position="21"/>
        <end position="40"/>
    </location>
</feature>
<dbReference type="SUPFAM" id="SSF57924">
    <property type="entry name" value="Inhibitor of apoptosis (IAP) repeat"/>
    <property type="match status" value="2"/>
</dbReference>
<feature type="compositionally biased region" description="Polar residues" evidence="3">
    <location>
        <begin position="597"/>
        <end position="606"/>
    </location>
</feature>
<comment type="caution">
    <text evidence="4">The sequence shown here is derived from an EMBL/GenBank/DDBJ whole genome shotgun (WGS) entry which is preliminary data.</text>
</comment>
<keyword evidence="1" id="KW-0479">Metal-binding</keyword>
<dbReference type="Gene3D" id="1.10.1170.10">
    <property type="entry name" value="Inhibitor Of Apoptosis Protein (2mihbC-IAP-1), Chain A"/>
    <property type="match status" value="2"/>
</dbReference>
<reference evidence="4" key="1">
    <citation type="journal article" date="2023" name="Mol. Plant Microbe Interact.">
        <title>Elucidating the Obligate Nature and Biological Capacity of an Invasive Fungal Corn Pathogen.</title>
        <authorList>
            <person name="MacCready J.S."/>
            <person name="Roggenkamp E.M."/>
            <person name="Gdanetz K."/>
            <person name="Chilvers M.I."/>
        </authorList>
    </citation>
    <scope>NUCLEOTIDE SEQUENCE</scope>
    <source>
        <strain evidence="4">PM02</strain>
    </source>
</reference>
<feature type="region of interest" description="Disordered" evidence="3">
    <location>
        <begin position="207"/>
        <end position="230"/>
    </location>
</feature>
<feature type="compositionally biased region" description="Polar residues" evidence="3">
    <location>
        <begin position="220"/>
        <end position="230"/>
    </location>
</feature>
<evidence type="ECO:0000256" key="3">
    <source>
        <dbReference type="SAM" id="MobiDB-lite"/>
    </source>
</evidence>
<evidence type="ECO:0000256" key="2">
    <source>
        <dbReference type="ARBA" id="ARBA00022833"/>
    </source>
</evidence>
<feature type="compositionally biased region" description="Low complexity" evidence="3">
    <location>
        <begin position="429"/>
        <end position="439"/>
    </location>
</feature>
<feature type="compositionally biased region" description="Basic residues" evidence="3">
    <location>
        <begin position="359"/>
        <end position="373"/>
    </location>
</feature>
<dbReference type="Pfam" id="PF00653">
    <property type="entry name" value="BIR"/>
    <property type="match status" value="2"/>
</dbReference>
<keyword evidence="5" id="KW-1185">Reference proteome</keyword>
<dbReference type="SMART" id="SM00238">
    <property type="entry name" value="BIR"/>
    <property type="match status" value="2"/>
</dbReference>
<dbReference type="InterPro" id="IPR051190">
    <property type="entry name" value="Baculoviral_IAP"/>
</dbReference>
<dbReference type="AlphaFoldDB" id="A0AAD9I4P7"/>
<feature type="compositionally biased region" description="Low complexity" evidence="3">
    <location>
        <begin position="553"/>
        <end position="583"/>
    </location>
</feature>
<accession>A0AAD9I4P7</accession>
<dbReference type="Proteomes" id="UP001217918">
    <property type="component" value="Unassembled WGS sequence"/>
</dbReference>
<feature type="region of interest" description="Disordered" evidence="3">
    <location>
        <begin position="253"/>
        <end position="526"/>
    </location>
</feature>
<feature type="compositionally biased region" description="Basic and acidic residues" evidence="3">
    <location>
        <begin position="283"/>
        <end position="296"/>
    </location>
</feature>
<name>A0AAD9I4P7_9PEZI</name>
<dbReference type="GO" id="GO:0046872">
    <property type="term" value="F:metal ion binding"/>
    <property type="evidence" value="ECO:0007669"/>
    <property type="project" value="UniProtKB-KW"/>
</dbReference>
<feature type="compositionally biased region" description="Basic and acidic residues" evidence="3">
    <location>
        <begin position="399"/>
        <end position="428"/>
    </location>
</feature>
<feature type="region of interest" description="Disordered" evidence="3">
    <location>
        <begin position="694"/>
        <end position="725"/>
    </location>
</feature>
<dbReference type="CDD" id="cd00022">
    <property type="entry name" value="BIR"/>
    <property type="match status" value="2"/>
</dbReference>
<dbReference type="EMBL" id="JAQQPM010000004">
    <property type="protein sequence ID" value="KAK2070540.1"/>
    <property type="molecule type" value="Genomic_DNA"/>
</dbReference>